<protein>
    <submittedName>
        <fullName evidence="2">Uncharacterized protein</fullName>
    </submittedName>
</protein>
<feature type="region of interest" description="Disordered" evidence="1">
    <location>
        <begin position="142"/>
        <end position="219"/>
    </location>
</feature>
<proteinExistence type="predicted"/>
<dbReference type="Proteomes" id="UP000774617">
    <property type="component" value="Unassembled WGS sequence"/>
</dbReference>
<name>A0ABQ8GKQ1_9PEZI</name>
<feature type="compositionally biased region" description="Basic and acidic residues" evidence="1">
    <location>
        <begin position="171"/>
        <end position="188"/>
    </location>
</feature>
<feature type="region of interest" description="Disordered" evidence="1">
    <location>
        <begin position="87"/>
        <end position="113"/>
    </location>
</feature>
<evidence type="ECO:0000313" key="2">
    <source>
        <dbReference type="EMBL" id="KAH7055977.1"/>
    </source>
</evidence>
<organism evidence="2 3">
    <name type="scientific">Macrophomina phaseolina</name>
    <dbReference type="NCBI Taxonomy" id="35725"/>
    <lineage>
        <taxon>Eukaryota</taxon>
        <taxon>Fungi</taxon>
        <taxon>Dikarya</taxon>
        <taxon>Ascomycota</taxon>
        <taxon>Pezizomycotina</taxon>
        <taxon>Dothideomycetes</taxon>
        <taxon>Dothideomycetes incertae sedis</taxon>
        <taxon>Botryosphaeriales</taxon>
        <taxon>Botryosphaeriaceae</taxon>
        <taxon>Macrophomina</taxon>
    </lineage>
</organism>
<reference evidence="2 3" key="1">
    <citation type="journal article" date="2021" name="Nat. Commun.">
        <title>Genetic determinants of endophytism in the Arabidopsis root mycobiome.</title>
        <authorList>
            <person name="Mesny F."/>
            <person name="Miyauchi S."/>
            <person name="Thiergart T."/>
            <person name="Pickel B."/>
            <person name="Atanasova L."/>
            <person name="Karlsson M."/>
            <person name="Huettel B."/>
            <person name="Barry K.W."/>
            <person name="Haridas S."/>
            <person name="Chen C."/>
            <person name="Bauer D."/>
            <person name="Andreopoulos W."/>
            <person name="Pangilinan J."/>
            <person name="LaButti K."/>
            <person name="Riley R."/>
            <person name="Lipzen A."/>
            <person name="Clum A."/>
            <person name="Drula E."/>
            <person name="Henrissat B."/>
            <person name="Kohler A."/>
            <person name="Grigoriev I.V."/>
            <person name="Martin F.M."/>
            <person name="Hacquard S."/>
        </authorList>
    </citation>
    <scope>NUCLEOTIDE SEQUENCE [LARGE SCALE GENOMIC DNA]</scope>
    <source>
        <strain evidence="2 3">MPI-SDFR-AT-0080</strain>
    </source>
</reference>
<dbReference type="EMBL" id="JAGTJR010000008">
    <property type="protein sequence ID" value="KAH7055977.1"/>
    <property type="molecule type" value="Genomic_DNA"/>
</dbReference>
<keyword evidence="3" id="KW-1185">Reference proteome</keyword>
<evidence type="ECO:0000313" key="3">
    <source>
        <dbReference type="Proteomes" id="UP000774617"/>
    </source>
</evidence>
<accession>A0ABQ8GKQ1</accession>
<comment type="caution">
    <text evidence="2">The sequence shown here is derived from an EMBL/GenBank/DDBJ whole genome shotgun (WGS) entry which is preliminary data.</text>
</comment>
<evidence type="ECO:0000256" key="1">
    <source>
        <dbReference type="SAM" id="MobiDB-lite"/>
    </source>
</evidence>
<gene>
    <name evidence="2" type="ORF">B0J12DRAFT_656436</name>
</gene>
<sequence>MHVIDPTEVALVFASGGSPRSCTDALPHLRMSRPGDAALVHLDARSSDVFASHGGSKNRLVTGGVSSLDHWLRKRSGPEHRLCACVSSRKEKPSEPPQAEARKVQQKHTQQIRSLVSQPFHPLPAACIANITSASISVADKPSVSRQTSSHHKGNFGRSPHATLTRMKRKKPDESEVPQRRKEMERRAPRINPRRRISPRGSESRKCGSGGPVSSSRQDSDLLARSCVHGPVFSPVLFRTSIDVSMTRVLAQNDRKMREQSNEEDAVCAA</sequence>